<evidence type="ECO:0000256" key="1">
    <source>
        <dbReference type="SAM" id="MobiDB-lite"/>
    </source>
</evidence>
<evidence type="ECO:0000256" key="2">
    <source>
        <dbReference type="SAM" id="SignalP"/>
    </source>
</evidence>
<accession>A0A9X4QW75</accession>
<comment type="caution">
    <text evidence="3">The sequence shown here is derived from an EMBL/GenBank/DDBJ whole genome shotgun (WGS) entry which is preliminary data.</text>
</comment>
<sequence>MRKANRSAAGRTLLLVLLLSFLAVMAAAPSAAAPVQGSADPARCAAAIVAQLSAQPGFAAWKKGVPRIEALGPGTHGWLATVVGPKGAPLGYAVVYAAEDGTCRLGGVWPRTQAAVRYDDAPVGAGRGRLHSCGELERVSRDQALHSSLRGCLGGEAREGDALAGREVGGAAARRGRAAVAGGRRSRSLYARERGPGQAGRAAPVWRRRDVRSLRAIVLAARRQALRPAAGTAHRPRQGKGAARLRDRAARRQNAVCAIRGRLSALAKRPARSRARHERPAFYSARCAREC</sequence>
<feature type="region of interest" description="Disordered" evidence="1">
    <location>
        <begin position="227"/>
        <end position="247"/>
    </location>
</feature>
<dbReference type="Proteomes" id="UP001153404">
    <property type="component" value="Unassembled WGS sequence"/>
</dbReference>
<organism evidence="3 4">
    <name type="scientific">Cohnella rhizosphaerae</name>
    <dbReference type="NCBI Taxonomy" id="1457232"/>
    <lineage>
        <taxon>Bacteria</taxon>
        <taxon>Bacillati</taxon>
        <taxon>Bacillota</taxon>
        <taxon>Bacilli</taxon>
        <taxon>Bacillales</taxon>
        <taxon>Paenibacillaceae</taxon>
        <taxon>Cohnella</taxon>
    </lineage>
</organism>
<reference evidence="3" key="1">
    <citation type="submission" date="2022-10" db="EMBL/GenBank/DDBJ databases">
        <title>Comparative genomic analysis of Cohnella hashimotonis sp. nov., isolated from the International Space Station.</title>
        <authorList>
            <person name="Simpson A."/>
            <person name="Venkateswaran K."/>
        </authorList>
    </citation>
    <scope>NUCLEOTIDE SEQUENCE</scope>
    <source>
        <strain evidence="3">DSM 28161</strain>
    </source>
</reference>
<dbReference type="RefSeq" id="WP_277537245.1">
    <property type="nucleotide sequence ID" value="NZ_JAPDIA010000008.1"/>
</dbReference>
<keyword evidence="2" id="KW-0732">Signal</keyword>
<evidence type="ECO:0000313" key="3">
    <source>
        <dbReference type="EMBL" id="MDG0813359.1"/>
    </source>
</evidence>
<feature type="signal peptide" evidence="2">
    <location>
        <begin position="1"/>
        <end position="26"/>
    </location>
</feature>
<proteinExistence type="predicted"/>
<gene>
    <name evidence="3" type="ORF">OMP40_31800</name>
</gene>
<evidence type="ECO:0000313" key="4">
    <source>
        <dbReference type="Proteomes" id="UP001153404"/>
    </source>
</evidence>
<keyword evidence="4" id="KW-1185">Reference proteome</keyword>
<dbReference type="EMBL" id="JAPDIA010000008">
    <property type="protein sequence ID" value="MDG0813359.1"/>
    <property type="molecule type" value="Genomic_DNA"/>
</dbReference>
<feature type="chain" id="PRO_5040977909" evidence="2">
    <location>
        <begin position="27"/>
        <end position="291"/>
    </location>
</feature>
<dbReference type="AlphaFoldDB" id="A0A9X4QW75"/>
<protein>
    <submittedName>
        <fullName evidence="3">Uncharacterized protein</fullName>
    </submittedName>
</protein>
<name>A0A9X4QW75_9BACL</name>